<evidence type="ECO:0000313" key="3">
    <source>
        <dbReference type="EMBL" id="TQN46343.1"/>
    </source>
</evidence>
<protein>
    <submittedName>
        <fullName evidence="3">Aryl-alcohol dehydrogenase-like predicted oxidoreductase</fullName>
    </submittedName>
</protein>
<comment type="caution">
    <text evidence="3">The sequence shown here is derived from an EMBL/GenBank/DDBJ whole genome shotgun (WGS) entry which is preliminary data.</text>
</comment>
<reference evidence="3 4" key="1">
    <citation type="submission" date="2019-06" db="EMBL/GenBank/DDBJ databases">
        <title>Sequencing the genomes of 1000 actinobacteria strains.</title>
        <authorList>
            <person name="Klenk H.-P."/>
        </authorList>
    </citation>
    <scope>NUCLEOTIDE SEQUENCE [LARGE SCALE GENOMIC DNA]</scope>
    <source>
        <strain evidence="3 4">DSM 21776</strain>
    </source>
</reference>
<dbReference type="RefSeq" id="WP_141823155.1">
    <property type="nucleotide sequence ID" value="NZ_BAAAQC010000012.1"/>
</dbReference>
<gene>
    <name evidence="3" type="ORF">FHX52_3063</name>
</gene>
<sequence length="330" mass="34683">MTTAALPTTDLPGLARPLSRLVLGTMTFGDTVDLETARTMVDTALDAGITSLDTANGYAAGRSEEMIGEILDGRRDAATIATKAGIYLGDAGGAPLLSAKGLRSSLEASLRRLRTDHVDVYYLHQPDRSVSIEETVSALGDFVKEGKVRAIGVSNFSAWQIGDVFAACDALGTPRPILAQQLYNLVARRIEAEYAEFATTKGLATIVYNPLGGGLLTGRHSFAESPAEGRFGDSALATMYKDRYWNAETFAVIEALGAIAAEAGITLPELSLRWLLSKPVVSAVLLGGSKPHQLEANITAAQAGPLPDDVIAACDEAGLALAGSMPGYNR</sequence>
<evidence type="ECO:0000313" key="4">
    <source>
        <dbReference type="Proteomes" id="UP000320085"/>
    </source>
</evidence>
<dbReference type="GO" id="GO:0016491">
    <property type="term" value="F:oxidoreductase activity"/>
    <property type="evidence" value="ECO:0007669"/>
    <property type="project" value="UniProtKB-KW"/>
</dbReference>
<dbReference type="PANTHER" id="PTHR43364:SF4">
    <property type="entry name" value="NAD(P)-LINKED OXIDOREDUCTASE SUPERFAMILY PROTEIN"/>
    <property type="match status" value="1"/>
</dbReference>
<proteinExistence type="predicted"/>
<accession>A0A543PQJ0</accession>
<dbReference type="InterPro" id="IPR036812">
    <property type="entry name" value="NAD(P)_OxRdtase_dom_sf"/>
</dbReference>
<keyword evidence="1" id="KW-0560">Oxidoreductase</keyword>
<dbReference type="OrthoDB" id="9768793at2"/>
<organism evidence="3 4">
    <name type="scientific">Humibacillus xanthopallidus</name>
    <dbReference type="NCBI Taxonomy" id="412689"/>
    <lineage>
        <taxon>Bacteria</taxon>
        <taxon>Bacillati</taxon>
        <taxon>Actinomycetota</taxon>
        <taxon>Actinomycetes</taxon>
        <taxon>Micrococcales</taxon>
        <taxon>Intrasporangiaceae</taxon>
        <taxon>Humibacillus</taxon>
    </lineage>
</organism>
<evidence type="ECO:0000256" key="1">
    <source>
        <dbReference type="ARBA" id="ARBA00023002"/>
    </source>
</evidence>
<dbReference type="PRINTS" id="PR00069">
    <property type="entry name" value="ALDKETRDTASE"/>
</dbReference>
<dbReference type="PROSITE" id="PS00062">
    <property type="entry name" value="ALDOKETO_REDUCTASE_2"/>
    <property type="match status" value="1"/>
</dbReference>
<dbReference type="Pfam" id="PF00248">
    <property type="entry name" value="Aldo_ket_red"/>
    <property type="match status" value="1"/>
</dbReference>
<evidence type="ECO:0000259" key="2">
    <source>
        <dbReference type="Pfam" id="PF00248"/>
    </source>
</evidence>
<dbReference type="Gene3D" id="3.20.20.100">
    <property type="entry name" value="NADP-dependent oxidoreductase domain"/>
    <property type="match status" value="1"/>
</dbReference>
<dbReference type="SUPFAM" id="SSF51430">
    <property type="entry name" value="NAD(P)-linked oxidoreductase"/>
    <property type="match status" value="1"/>
</dbReference>
<dbReference type="InterPro" id="IPR020471">
    <property type="entry name" value="AKR"/>
</dbReference>
<dbReference type="EMBL" id="VFQF01000002">
    <property type="protein sequence ID" value="TQN46343.1"/>
    <property type="molecule type" value="Genomic_DNA"/>
</dbReference>
<dbReference type="InterPro" id="IPR023210">
    <property type="entry name" value="NADP_OxRdtase_dom"/>
</dbReference>
<name>A0A543PQJ0_9MICO</name>
<feature type="domain" description="NADP-dependent oxidoreductase" evidence="2">
    <location>
        <begin position="20"/>
        <end position="317"/>
    </location>
</feature>
<dbReference type="GO" id="GO:0005829">
    <property type="term" value="C:cytosol"/>
    <property type="evidence" value="ECO:0007669"/>
    <property type="project" value="TreeGrafter"/>
</dbReference>
<dbReference type="Proteomes" id="UP000320085">
    <property type="component" value="Unassembled WGS sequence"/>
</dbReference>
<dbReference type="InterPro" id="IPR018170">
    <property type="entry name" value="Aldo/ket_reductase_CS"/>
</dbReference>
<dbReference type="PANTHER" id="PTHR43364">
    <property type="entry name" value="NADH-SPECIFIC METHYLGLYOXAL REDUCTASE-RELATED"/>
    <property type="match status" value="1"/>
</dbReference>
<dbReference type="InterPro" id="IPR050523">
    <property type="entry name" value="AKR_Detox_Biosynth"/>
</dbReference>
<dbReference type="AlphaFoldDB" id="A0A543PQJ0"/>